<keyword evidence="3" id="KW-1185">Reference proteome</keyword>
<reference evidence="2" key="1">
    <citation type="journal article" date="2016" name="Nature">
        <title>Redefining the invertebrate RNA virosphere.</title>
        <authorList>
            <person name="Shi M."/>
            <person name="Lin X.D."/>
            <person name="Tian J.H."/>
            <person name="Chen L.J."/>
            <person name="Chen X."/>
            <person name="Li C.X."/>
            <person name="Qin X.C."/>
            <person name="Li J."/>
            <person name="Cao J.P."/>
            <person name="Eden J.S."/>
            <person name="Buchmann J."/>
            <person name="Wang W."/>
            <person name="Xu J."/>
            <person name="Holmes E.C."/>
            <person name="Zhang Y.Z."/>
        </authorList>
    </citation>
    <scope>NUCLEOTIDE SEQUENCE [LARGE SCALE GENOMIC DNA]</scope>
    <source>
        <strain evidence="2">SCM172232</strain>
    </source>
</reference>
<dbReference type="KEGG" id="vg:30854611"/>
<evidence type="ECO:0000256" key="1">
    <source>
        <dbReference type="SAM" id="MobiDB-lite"/>
    </source>
</evidence>
<evidence type="ECO:0000313" key="2">
    <source>
        <dbReference type="EMBL" id="APG78731.1"/>
    </source>
</evidence>
<feature type="compositionally biased region" description="Low complexity" evidence="1">
    <location>
        <begin position="1"/>
        <end position="13"/>
    </location>
</feature>
<dbReference type="EMBL" id="KX884429">
    <property type="protein sequence ID" value="APG78731.1"/>
    <property type="molecule type" value="Genomic_RNA"/>
</dbReference>
<protein>
    <submittedName>
        <fullName evidence="2">Uncharacterized protein</fullName>
    </submittedName>
</protein>
<proteinExistence type="predicted"/>
<evidence type="ECO:0000313" key="3">
    <source>
        <dbReference type="Proteomes" id="UP000203109"/>
    </source>
</evidence>
<dbReference type="Proteomes" id="UP000203109">
    <property type="component" value="Segment"/>
</dbReference>
<name>A0A1L3KMT9_9RHAB</name>
<accession>A0A1L3KMT9</accession>
<organism evidence="2">
    <name type="scientific">Hubei diptera virus 9</name>
    <dbReference type="NCBI Taxonomy" id="1922889"/>
    <lineage>
        <taxon>Viruses</taxon>
        <taxon>Riboviria</taxon>
        <taxon>Orthornavirae</taxon>
        <taxon>Negarnaviricota</taxon>
        <taxon>Haploviricotina</taxon>
        <taxon>Monjiviricetes</taxon>
        <taxon>Mononegavirales</taxon>
        <taxon>Rhabdoviridae</taxon>
        <taxon>Alpharhabdovirinae</taxon>
        <taxon>Sigmavirus</taxon>
        <taxon>Sigmavirus hubei</taxon>
    </lineage>
</organism>
<dbReference type="GeneID" id="30854611"/>
<feature type="region of interest" description="Disordered" evidence="1">
    <location>
        <begin position="1"/>
        <end position="53"/>
    </location>
</feature>
<dbReference type="RefSeq" id="YP_009337135.1">
    <property type="nucleotide sequence ID" value="NC_033034.1"/>
</dbReference>
<sequence>MKKINMENNNTTKMNKKTPNKSQSKTRSTKQREINPPLLQQFGPNTPQDPKKWFDEAQSRPGEMLENVMKTLAKDGPNPEAEIREEDSGFLNPNIPTGIIDDPIECMAVGAAALHLSEFPTTSKRGREVNTYKTAETHQYVTADLIENKFQNGQSYDSDNFLMIFKKLKTNMGDTADKYFKLTEGEGEWLITLKNPYPSPELKRQRQTECIPTSSKQTKVIFPDENTNQGASETEIVNPLLESYLKFLTPGLTLKSREYGLGSLKISLGSFSMREEDVRAYFVGKEIPTTFRAFVYTLAKCQPKIIRVLNKYIVPLNVKSTD</sequence>